<accession>A0A0P7C6Y3</accession>
<protein>
    <recommendedName>
        <fullName evidence="3">DUF4359 domain-containing protein</fullName>
    </recommendedName>
</protein>
<dbReference type="RefSeq" id="WP_055143159.1">
    <property type="nucleotide sequence ID" value="NZ_JXSZ01000005.1"/>
</dbReference>
<proteinExistence type="predicted"/>
<name>A0A0P7C6Y3_9BACT</name>
<comment type="caution">
    <text evidence="1">The sequence shown here is derived from an EMBL/GenBank/DDBJ whole genome shotgun (WGS) entry which is preliminary data.</text>
</comment>
<organism evidence="1 2">
    <name type="scientific">Jiulongibacter sediminis</name>
    <dbReference type="NCBI Taxonomy" id="1605367"/>
    <lineage>
        <taxon>Bacteria</taxon>
        <taxon>Pseudomonadati</taxon>
        <taxon>Bacteroidota</taxon>
        <taxon>Cytophagia</taxon>
        <taxon>Cytophagales</taxon>
        <taxon>Leadbetterellaceae</taxon>
        <taxon>Jiulongibacter</taxon>
    </lineage>
</organism>
<evidence type="ECO:0000313" key="1">
    <source>
        <dbReference type="EMBL" id="KPM49195.1"/>
    </source>
</evidence>
<dbReference type="EMBL" id="LGTQ01000005">
    <property type="protein sequence ID" value="KPM49195.1"/>
    <property type="molecule type" value="Genomic_DNA"/>
</dbReference>
<dbReference type="Proteomes" id="UP000050454">
    <property type="component" value="Unassembled WGS sequence"/>
</dbReference>
<dbReference type="STRING" id="1605367.AFM12_00675"/>
<gene>
    <name evidence="1" type="ORF">AFM12_00675</name>
</gene>
<reference evidence="1 2" key="1">
    <citation type="submission" date="2015-07" db="EMBL/GenBank/DDBJ databases">
        <title>The draft genome sequence of Leadbetterella sp. JN14-9.</title>
        <authorList>
            <person name="Liu Y."/>
            <person name="Du J."/>
            <person name="Shao Z."/>
        </authorList>
    </citation>
    <scope>NUCLEOTIDE SEQUENCE [LARGE SCALE GENOMIC DNA]</scope>
    <source>
        <strain evidence="1 2">JN14-9</strain>
    </source>
</reference>
<keyword evidence="2" id="KW-1185">Reference proteome</keyword>
<dbReference type="OrthoDB" id="997828at2"/>
<evidence type="ECO:0000313" key="2">
    <source>
        <dbReference type="Proteomes" id="UP000050454"/>
    </source>
</evidence>
<dbReference type="AlphaFoldDB" id="A0A0P7C6Y3"/>
<evidence type="ECO:0008006" key="3">
    <source>
        <dbReference type="Google" id="ProtNLM"/>
    </source>
</evidence>
<sequence>MRNTILILAIAALIGVFTNPPLEKHQKAIQEKVENLKEIDEDIDGDDLKKIGALLGEAIGLNTMEKYLNNNVRIEDLKVCSLTQLKINGDYKTVGIGAFGKIFLFDDMKTFVEEKAEELKDKTNG</sequence>